<dbReference type="SUPFAM" id="SSF51735">
    <property type="entry name" value="NAD(P)-binding Rossmann-fold domains"/>
    <property type="match status" value="1"/>
</dbReference>
<dbReference type="AlphaFoldDB" id="A0A2H5NN17"/>
<evidence type="ECO:0000256" key="8">
    <source>
        <dbReference type="ARBA" id="ARBA00023027"/>
    </source>
</evidence>
<comment type="similarity">
    <text evidence="2">Belongs to the zinc-containing alcohol dehydrogenase family. Class-III subfamily.</text>
</comment>
<keyword evidence="5 11" id="KW-0479">Metal-binding</keyword>
<evidence type="ECO:0000256" key="2">
    <source>
        <dbReference type="ARBA" id="ARBA00010902"/>
    </source>
</evidence>
<evidence type="ECO:0000256" key="4">
    <source>
        <dbReference type="ARBA" id="ARBA00013190"/>
    </source>
</evidence>
<feature type="domain" description="Alcohol dehydrogenase-like C-terminal" evidence="12">
    <location>
        <begin position="219"/>
        <end position="339"/>
    </location>
</feature>
<evidence type="ECO:0000256" key="3">
    <source>
        <dbReference type="ARBA" id="ARBA00011738"/>
    </source>
</evidence>
<gene>
    <name evidence="14" type="ORF">CUMW_060510</name>
</gene>
<evidence type="ECO:0000256" key="11">
    <source>
        <dbReference type="RuleBase" id="RU361277"/>
    </source>
</evidence>
<dbReference type="STRING" id="55188.A0A2H5NN17"/>
<evidence type="ECO:0000256" key="1">
    <source>
        <dbReference type="ARBA" id="ARBA00001947"/>
    </source>
</evidence>
<dbReference type="GO" id="GO:0046294">
    <property type="term" value="P:formaldehyde catabolic process"/>
    <property type="evidence" value="ECO:0007669"/>
    <property type="project" value="TreeGrafter"/>
</dbReference>
<dbReference type="EMBL" id="BDQV01000014">
    <property type="protein sequence ID" value="GAY41568.1"/>
    <property type="molecule type" value="Genomic_DNA"/>
</dbReference>
<keyword evidence="15" id="KW-1185">Reference proteome</keyword>
<dbReference type="GO" id="GO:0051903">
    <property type="term" value="F:S-(hydroxymethyl)glutathione dehydrogenase [NAD(P)+] activity"/>
    <property type="evidence" value="ECO:0007669"/>
    <property type="project" value="TreeGrafter"/>
</dbReference>
<comment type="catalytic activity">
    <reaction evidence="9">
        <text>a secondary alcohol + NAD(+) = a ketone + NADH + H(+)</text>
        <dbReference type="Rhea" id="RHEA:10740"/>
        <dbReference type="ChEBI" id="CHEBI:15378"/>
        <dbReference type="ChEBI" id="CHEBI:17087"/>
        <dbReference type="ChEBI" id="CHEBI:35681"/>
        <dbReference type="ChEBI" id="CHEBI:57540"/>
        <dbReference type="ChEBI" id="CHEBI:57945"/>
        <dbReference type="EC" id="1.1.1.1"/>
    </reaction>
</comment>
<evidence type="ECO:0000259" key="13">
    <source>
        <dbReference type="Pfam" id="PF08240"/>
    </source>
</evidence>
<comment type="subunit">
    <text evidence="3">Homodimer.</text>
</comment>
<feature type="domain" description="Alcohol dehydrogenase-like N-terminal" evidence="13">
    <location>
        <begin position="47"/>
        <end position="177"/>
    </location>
</feature>
<dbReference type="PANTHER" id="PTHR43880">
    <property type="entry name" value="ALCOHOL DEHYDROGENASE"/>
    <property type="match status" value="1"/>
</dbReference>
<dbReference type="InterPro" id="IPR011032">
    <property type="entry name" value="GroES-like_sf"/>
</dbReference>
<dbReference type="InterPro" id="IPR002328">
    <property type="entry name" value="ADH_Zn_CS"/>
</dbReference>
<dbReference type="FunFam" id="3.90.180.10:FF:000007">
    <property type="entry name" value="Alcohol dehydrogenase 6"/>
    <property type="match status" value="1"/>
</dbReference>
<accession>A0A2H5NN17</accession>
<evidence type="ECO:0000313" key="14">
    <source>
        <dbReference type="EMBL" id="GAY41568.1"/>
    </source>
</evidence>
<dbReference type="GO" id="GO:0008270">
    <property type="term" value="F:zinc ion binding"/>
    <property type="evidence" value="ECO:0007669"/>
    <property type="project" value="InterPro"/>
</dbReference>
<dbReference type="InterPro" id="IPR036291">
    <property type="entry name" value="NAD(P)-bd_dom_sf"/>
</dbReference>
<organism evidence="14 15">
    <name type="scientific">Citrus unshiu</name>
    <name type="common">Satsuma mandarin</name>
    <name type="synonym">Citrus nobilis var. unshiu</name>
    <dbReference type="NCBI Taxonomy" id="55188"/>
    <lineage>
        <taxon>Eukaryota</taxon>
        <taxon>Viridiplantae</taxon>
        <taxon>Streptophyta</taxon>
        <taxon>Embryophyta</taxon>
        <taxon>Tracheophyta</taxon>
        <taxon>Spermatophyta</taxon>
        <taxon>Magnoliopsida</taxon>
        <taxon>eudicotyledons</taxon>
        <taxon>Gunneridae</taxon>
        <taxon>Pentapetalae</taxon>
        <taxon>rosids</taxon>
        <taxon>malvids</taxon>
        <taxon>Sapindales</taxon>
        <taxon>Rutaceae</taxon>
        <taxon>Aurantioideae</taxon>
        <taxon>Citrus</taxon>
    </lineage>
</organism>
<reference evidence="14 15" key="1">
    <citation type="journal article" date="2017" name="Front. Genet.">
        <title>Draft sequencing of the heterozygous diploid genome of Satsuma (Citrus unshiu Marc.) using a hybrid assembly approach.</title>
        <authorList>
            <person name="Shimizu T."/>
            <person name="Tanizawa Y."/>
            <person name="Mochizuki T."/>
            <person name="Nagasaki H."/>
            <person name="Yoshioka T."/>
            <person name="Toyoda A."/>
            <person name="Fujiyama A."/>
            <person name="Kaminuma E."/>
            <person name="Nakamura Y."/>
        </authorList>
    </citation>
    <scope>NUCLEOTIDE SEQUENCE [LARGE SCALE GENOMIC DNA]</scope>
    <source>
        <strain evidence="15">cv. Miyagawa wase</strain>
    </source>
</reference>
<name>A0A2H5NN17_CITUN</name>
<comment type="catalytic activity">
    <reaction evidence="10">
        <text>a primary alcohol + NAD(+) = an aldehyde + NADH + H(+)</text>
        <dbReference type="Rhea" id="RHEA:10736"/>
        <dbReference type="ChEBI" id="CHEBI:15378"/>
        <dbReference type="ChEBI" id="CHEBI:15734"/>
        <dbReference type="ChEBI" id="CHEBI:17478"/>
        <dbReference type="ChEBI" id="CHEBI:57540"/>
        <dbReference type="ChEBI" id="CHEBI:57945"/>
        <dbReference type="EC" id="1.1.1.1"/>
    </reaction>
</comment>
<dbReference type="Gene3D" id="3.90.180.10">
    <property type="entry name" value="Medium-chain alcohol dehydrogenases, catalytic domain"/>
    <property type="match status" value="2"/>
</dbReference>
<comment type="caution">
    <text evidence="14">The sequence shown here is derived from an EMBL/GenBank/DDBJ whole genome shotgun (WGS) entry which is preliminary data.</text>
</comment>
<dbReference type="InterPro" id="IPR013149">
    <property type="entry name" value="ADH-like_C"/>
</dbReference>
<dbReference type="InterPro" id="IPR013154">
    <property type="entry name" value="ADH-like_N"/>
</dbReference>
<evidence type="ECO:0000259" key="12">
    <source>
        <dbReference type="Pfam" id="PF00107"/>
    </source>
</evidence>
<evidence type="ECO:0000256" key="7">
    <source>
        <dbReference type="ARBA" id="ARBA00023002"/>
    </source>
</evidence>
<dbReference type="FunFam" id="3.40.50.720:FF:000003">
    <property type="entry name" value="S-(hydroxymethyl)glutathione dehydrogenase"/>
    <property type="match status" value="1"/>
</dbReference>
<evidence type="ECO:0000256" key="10">
    <source>
        <dbReference type="ARBA" id="ARBA00049243"/>
    </source>
</evidence>
<sequence>MPSSELVMDNKNASSTAGKIIRCRAAISRIPGKPLVMEEIEVDPPKAGEVRIKILCTSLCHSDVTFWRSTQPPMAVFPRILGHEAVGVVESVGGGVEEVREGDLVLPVFQGDCGECRDCKSPKSNICSKFVNKDNQSMPRDGTNRFRDLKGEVIHNVLNVSSFTEYTVVDVTHVVKITPDIPLDIACLLSCGVSTGLGAAWKVAEVEEGSTVAIFGLGAVGLSVAEGARIRGATRIIGVDLNPEKFETGKKFGITDFINPATCGDKTVSQVIKEMTDGGADYCFECIGLASVMNDAFNSSREGWGKTVILGVEMHGSPISLNSIEILKGRSVCGTFFGGLKPKSDIAYSCPEVPRQGFIYIHRHVVTKQSASSREGWGKTVILGVEMHGSPISLNSIEILKGRSVCGTFFGGLKPKSDIATLAQKYLDKVHLHSSFHLCDPDSDSAGLLELNLDEFITHEVSFHDINKAFDLLLEGKSLRCVIWIDKQN</sequence>
<dbReference type="Gene3D" id="3.40.50.720">
    <property type="entry name" value="NAD(P)-binding Rossmann-like Domain"/>
    <property type="match status" value="1"/>
</dbReference>
<dbReference type="GO" id="GO:0004022">
    <property type="term" value="F:alcohol dehydrogenase (NAD+) activity"/>
    <property type="evidence" value="ECO:0007669"/>
    <property type="project" value="UniProtKB-EC"/>
</dbReference>
<evidence type="ECO:0000313" key="15">
    <source>
        <dbReference type="Proteomes" id="UP000236630"/>
    </source>
</evidence>
<dbReference type="EC" id="1.1.1.1" evidence="4"/>
<keyword evidence="6 11" id="KW-0862">Zinc</keyword>
<dbReference type="PANTHER" id="PTHR43880:SF10">
    <property type="entry name" value="ALCOHOL DEHYDROGENASE-LIKE 2"/>
    <property type="match status" value="1"/>
</dbReference>
<evidence type="ECO:0000256" key="9">
    <source>
        <dbReference type="ARBA" id="ARBA00049164"/>
    </source>
</evidence>
<proteinExistence type="inferred from homology"/>
<dbReference type="Proteomes" id="UP000236630">
    <property type="component" value="Unassembled WGS sequence"/>
</dbReference>
<comment type="cofactor">
    <cofactor evidence="1 11">
        <name>Zn(2+)</name>
        <dbReference type="ChEBI" id="CHEBI:29105"/>
    </cofactor>
</comment>
<evidence type="ECO:0000256" key="5">
    <source>
        <dbReference type="ARBA" id="ARBA00022723"/>
    </source>
</evidence>
<keyword evidence="8" id="KW-0520">NAD</keyword>
<keyword evidence="7" id="KW-0560">Oxidoreductase</keyword>
<dbReference type="Pfam" id="PF00107">
    <property type="entry name" value="ADH_zinc_N"/>
    <property type="match status" value="1"/>
</dbReference>
<evidence type="ECO:0000256" key="6">
    <source>
        <dbReference type="ARBA" id="ARBA00022833"/>
    </source>
</evidence>
<dbReference type="Pfam" id="PF08240">
    <property type="entry name" value="ADH_N"/>
    <property type="match status" value="1"/>
</dbReference>
<dbReference type="GO" id="GO:0005829">
    <property type="term" value="C:cytosol"/>
    <property type="evidence" value="ECO:0007669"/>
    <property type="project" value="TreeGrafter"/>
</dbReference>
<dbReference type="SUPFAM" id="SSF50129">
    <property type="entry name" value="GroES-like"/>
    <property type="match status" value="2"/>
</dbReference>
<dbReference type="PROSITE" id="PS00059">
    <property type="entry name" value="ADH_ZINC"/>
    <property type="match status" value="1"/>
</dbReference>
<protein>
    <recommendedName>
        <fullName evidence="4">alcohol dehydrogenase</fullName>
        <ecNumber evidence="4">1.1.1.1</ecNumber>
    </recommendedName>
</protein>